<dbReference type="RefSeq" id="WP_187760424.1">
    <property type="nucleotide sequence ID" value="NZ_CP061038.1"/>
</dbReference>
<organism evidence="3 4">
    <name type="scientific">Sphingomonas alpina</name>
    <dbReference type="NCBI Taxonomy" id="653931"/>
    <lineage>
        <taxon>Bacteria</taxon>
        <taxon>Pseudomonadati</taxon>
        <taxon>Pseudomonadota</taxon>
        <taxon>Alphaproteobacteria</taxon>
        <taxon>Sphingomonadales</taxon>
        <taxon>Sphingomonadaceae</taxon>
        <taxon>Sphingomonas</taxon>
    </lineage>
</organism>
<dbReference type="AlphaFoldDB" id="A0A7H0LEJ1"/>
<proteinExistence type="inferred from homology"/>
<dbReference type="FunFam" id="3.40.50.720:FF:000084">
    <property type="entry name" value="Short-chain dehydrogenase reductase"/>
    <property type="match status" value="1"/>
</dbReference>
<keyword evidence="4" id="KW-1185">Reference proteome</keyword>
<dbReference type="CDD" id="cd05233">
    <property type="entry name" value="SDR_c"/>
    <property type="match status" value="1"/>
</dbReference>
<dbReference type="InterPro" id="IPR036291">
    <property type="entry name" value="NAD(P)-bd_dom_sf"/>
</dbReference>
<dbReference type="PRINTS" id="PR00081">
    <property type="entry name" value="GDHRDH"/>
</dbReference>
<comment type="similarity">
    <text evidence="1">Belongs to the short-chain dehydrogenases/reductases (SDR) family.</text>
</comment>
<dbReference type="PRINTS" id="PR00080">
    <property type="entry name" value="SDRFAMILY"/>
</dbReference>
<evidence type="ECO:0000313" key="4">
    <source>
        <dbReference type="Proteomes" id="UP000516148"/>
    </source>
</evidence>
<dbReference type="PANTHER" id="PTHR24321">
    <property type="entry name" value="DEHYDROGENASES, SHORT CHAIN"/>
    <property type="match status" value="1"/>
</dbReference>
<dbReference type="InterPro" id="IPR002347">
    <property type="entry name" value="SDR_fam"/>
</dbReference>
<dbReference type="Proteomes" id="UP000516148">
    <property type="component" value="Chromosome"/>
</dbReference>
<sequence>MTGRLAGKTAILIGAGQTPGDTIGNGRATAMLFAREGAAVFCVDRNLDRAGETAALIAGEGGTAHAHAADIRDEAECAALIAAGVAALGRFDILHNNVGGGAGDASVEATDPARFDAILHLNLTAMMQTIKHALPVMRAQGQGAIVNISSLAAIAPAGIIAYEVSKAGVNKLTTSVAALNARHQIRCNAILPGLIDTPMAIQGWAGLTGEAQAELRAKRDARVPMGRMGTAWDVAHAALWLASDDARFVTGALLPVDGGQSVRLG</sequence>
<dbReference type="KEGG" id="spap:H3Z74_15090"/>
<dbReference type="PANTHER" id="PTHR24321:SF15">
    <property type="entry name" value="OXIDOREDUCTASE UCPA"/>
    <property type="match status" value="1"/>
</dbReference>
<dbReference type="Gene3D" id="3.40.50.720">
    <property type="entry name" value="NAD(P)-binding Rossmann-like Domain"/>
    <property type="match status" value="1"/>
</dbReference>
<keyword evidence="2" id="KW-0560">Oxidoreductase</keyword>
<dbReference type="GO" id="GO:0016491">
    <property type="term" value="F:oxidoreductase activity"/>
    <property type="evidence" value="ECO:0007669"/>
    <property type="project" value="UniProtKB-KW"/>
</dbReference>
<dbReference type="EMBL" id="CP061038">
    <property type="protein sequence ID" value="QNQ08094.1"/>
    <property type="molecule type" value="Genomic_DNA"/>
</dbReference>
<accession>A0A7H0LEJ1</accession>
<name>A0A7H0LEJ1_9SPHN</name>
<gene>
    <name evidence="3" type="ORF">H3Z74_15090</name>
</gene>
<protein>
    <submittedName>
        <fullName evidence="3">SDR family oxidoreductase</fullName>
    </submittedName>
</protein>
<dbReference type="SUPFAM" id="SSF51735">
    <property type="entry name" value="NAD(P)-binding Rossmann-fold domains"/>
    <property type="match status" value="1"/>
</dbReference>
<evidence type="ECO:0000313" key="3">
    <source>
        <dbReference type="EMBL" id="QNQ08094.1"/>
    </source>
</evidence>
<reference evidence="3 4" key="1">
    <citation type="submission" date="2020-09" db="EMBL/GenBank/DDBJ databases">
        <title>Sphingomonas sp., a new species isolated from pork steak.</title>
        <authorList>
            <person name="Heidler von Heilborn D."/>
        </authorList>
    </citation>
    <scope>NUCLEOTIDE SEQUENCE [LARGE SCALE GENOMIC DNA]</scope>
    <source>
        <strain evidence="4">S8-3T</strain>
    </source>
</reference>
<evidence type="ECO:0000256" key="1">
    <source>
        <dbReference type="ARBA" id="ARBA00006484"/>
    </source>
</evidence>
<dbReference type="Pfam" id="PF13561">
    <property type="entry name" value="adh_short_C2"/>
    <property type="match status" value="1"/>
</dbReference>
<evidence type="ECO:0000256" key="2">
    <source>
        <dbReference type="ARBA" id="ARBA00023002"/>
    </source>
</evidence>